<evidence type="ECO:0000313" key="2">
    <source>
        <dbReference type="Proteomes" id="UP000254712"/>
    </source>
</evidence>
<dbReference type="AlphaFoldDB" id="A0A379X0H1"/>
<dbReference type="EMBL" id="UGXT01000002">
    <property type="protein sequence ID" value="SUH39859.1"/>
    <property type="molecule type" value="Genomic_DNA"/>
</dbReference>
<dbReference type="Proteomes" id="UP000254712">
    <property type="component" value="Unassembled WGS sequence"/>
</dbReference>
<accession>A0A379X0H1</accession>
<organism evidence="1 2">
    <name type="scientific">Salmonella enterica I</name>
    <dbReference type="NCBI Taxonomy" id="59201"/>
    <lineage>
        <taxon>Bacteria</taxon>
        <taxon>Pseudomonadati</taxon>
        <taxon>Pseudomonadota</taxon>
        <taxon>Gammaproteobacteria</taxon>
        <taxon>Enterobacterales</taxon>
        <taxon>Enterobacteriaceae</taxon>
        <taxon>Salmonella</taxon>
    </lineage>
</organism>
<gene>
    <name evidence="1" type="primary">sthC_1</name>
    <name evidence="1" type="ORF">NCTC8261_06232</name>
</gene>
<reference evidence="1 2" key="1">
    <citation type="submission" date="2018-06" db="EMBL/GenBank/DDBJ databases">
        <authorList>
            <consortium name="Pathogen Informatics"/>
            <person name="Doyle S."/>
        </authorList>
    </citation>
    <scope>NUCLEOTIDE SEQUENCE [LARGE SCALE GENOMIC DNA]</scope>
    <source>
        <strain evidence="1 2">NCTC8261</strain>
    </source>
</reference>
<protein>
    <submittedName>
        <fullName evidence="1">Outer membrane usher protein</fullName>
    </submittedName>
</protein>
<name>A0A379X0H1_SALET</name>
<proteinExistence type="predicted"/>
<sequence>MQFSRVEPRSQLALSFLFICCSIKPALAHDHFNPLSLENDEPGVENVDLSVFEKGGRQKAPIMLIFILITPVLKQKILPLKIKNQQIISSPYSRVLALNNSSSGA</sequence>
<evidence type="ECO:0000313" key="1">
    <source>
        <dbReference type="EMBL" id="SUH39859.1"/>
    </source>
</evidence>